<keyword evidence="1" id="KW-0175">Coiled coil</keyword>
<reference evidence="2" key="1">
    <citation type="submission" date="2021-01" db="EMBL/GenBank/DDBJ databases">
        <authorList>
            <person name="Corre E."/>
            <person name="Pelletier E."/>
            <person name="Niang G."/>
            <person name="Scheremetjew M."/>
            <person name="Finn R."/>
            <person name="Kale V."/>
            <person name="Holt S."/>
            <person name="Cochrane G."/>
            <person name="Meng A."/>
            <person name="Brown T."/>
            <person name="Cohen L."/>
        </authorList>
    </citation>
    <scope>NUCLEOTIDE SEQUENCE</scope>
    <source>
        <strain evidence="2">CCMP2877</strain>
    </source>
</reference>
<evidence type="ECO:0000313" key="2">
    <source>
        <dbReference type="EMBL" id="CAD9248014.1"/>
    </source>
</evidence>
<dbReference type="SUPFAM" id="SSF58038">
    <property type="entry name" value="SNARE fusion complex"/>
    <property type="match status" value="1"/>
</dbReference>
<feature type="coiled-coil region" evidence="1">
    <location>
        <begin position="117"/>
        <end position="144"/>
    </location>
</feature>
<name>A0A7S1TVQ5_9STRA</name>
<accession>A0A7S1TVQ5</accession>
<evidence type="ECO:0000256" key="1">
    <source>
        <dbReference type="SAM" id="Coils"/>
    </source>
</evidence>
<sequence length="295" mass="32973">MPDKLDVELEGLLGRLDLVHEAVGGRERKEDGGPAADANMDDFSRAKYAIGKCIIAMRDTLPMIETAGNGGGGGIDGVRLNQDFQANEMKANQIWNELDALQRKELSKKHSKFKAELPQRSKDVADLRRELDRLRDERRALLNPSYKANRRNVNRMEDSELFKATGDGDGTVNPSGYAAGQSANNNMTAEQKQQLQALEARENEIDEKYVAQIGEGLDYLLEKAENFGERLREQDRKITEIQEKADEVTDRLETVNGSMKETLNKARGSDKICMDIMCIMAMLGLIGVLYQMTTS</sequence>
<feature type="coiled-coil region" evidence="1">
    <location>
        <begin position="188"/>
        <end position="251"/>
    </location>
</feature>
<gene>
    <name evidence="2" type="ORF">PPAR1163_LOCUS6373</name>
</gene>
<dbReference type="EMBL" id="HBGJ01010283">
    <property type="protein sequence ID" value="CAD9248014.1"/>
    <property type="molecule type" value="Transcribed_RNA"/>
</dbReference>
<organism evidence="2">
    <name type="scientific">Phaeomonas parva</name>
    <dbReference type="NCBI Taxonomy" id="124430"/>
    <lineage>
        <taxon>Eukaryota</taxon>
        <taxon>Sar</taxon>
        <taxon>Stramenopiles</taxon>
        <taxon>Ochrophyta</taxon>
        <taxon>Pinguiophyceae</taxon>
        <taxon>Pinguiochrysidales</taxon>
        <taxon>Pinguiochrysidaceae</taxon>
        <taxon>Phaeomonas</taxon>
    </lineage>
</organism>
<dbReference type="AlphaFoldDB" id="A0A7S1TVQ5"/>
<evidence type="ECO:0008006" key="3">
    <source>
        <dbReference type="Google" id="ProtNLM"/>
    </source>
</evidence>
<protein>
    <recommendedName>
        <fullName evidence="3">t-SNARE coiled-coil homology domain-containing protein</fullName>
    </recommendedName>
</protein>
<dbReference type="Gene3D" id="1.20.5.110">
    <property type="match status" value="1"/>
</dbReference>
<proteinExistence type="predicted"/>